<dbReference type="RefSeq" id="XP_040787679.1">
    <property type="nucleotide sequence ID" value="XM_040936019.1"/>
</dbReference>
<proteinExistence type="predicted"/>
<sequence length="629" mass="69820">MKSQRIWTVEEKAFILNYTDVCIAEGHDFIKSVPKEFRKLSDKTLAAVCFPRQLHRLALRFCVEQHKEGADMIANGTKYLDISTLPEDLKNAMNSQRLELEMNSLDEREERIASSIQDKNPVHEATAMSSEGTQSDSSGSEKRRYSSSSYTPSSKKHRSLSSNRTPRLAPRTAAPIASQGLTPIAPNVESATPKISVDPPLDQSFLDRLERQYSKTLVGNVSDIVRSRLTSVRRIIEEDPATAFAKVVEVLASLEERCTKKDDLLNDLFGPQDWCASVTFPPLPSSHELEKEWIAIRYQIQCAAGSILQGELDAPHIANYVGRGIEDIVNYEMVLPGDLPSYIQQLVLPLWSSHAMQGMLSAVLVISLFGTPDPMHEVGNWRVDTKILEIVAQLADAKAEKQLDHASTKLLFDDQDYQDTVVRPRVDTIAQLLCQCWEAMRPSDSVPVTIAGAHSWLKRAVKLKQDMVVSPEEYRIIYCRPGMLYDPTWMRAENGDGGASEVPSGACSDRPVLTCLFPALFLLPTDMNVDTPVTIRTSLSSLSLQHGNNLQPASQPRRLCRFTLGLASCLTSYMMHASYSPDATTLLDVLAAVATLPQFITIGTQKGRPAAVPPAVQETRVFFFILEAT</sequence>
<keyword evidence="3" id="KW-1185">Reference proteome</keyword>
<evidence type="ECO:0000313" key="2">
    <source>
        <dbReference type="EMBL" id="KAF1845116.1"/>
    </source>
</evidence>
<name>A0A9P4GGP1_9PLEO</name>
<feature type="compositionally biased region" description="Low complexity" evidence="1">
    <location>
        <begin position="129"/>
        <end position="138"/>
    </location>
</feature>
<feature type="region of interest" description="Disordered" evidence="1">
    <location>
        <begin position="109"/>
        <end position="199"/>
    </location>
</feature>
<dbReference type="OrthoDB" id="3789882at2759"/>
<reference evidence="2" key="1">
    <citation type="submission" date="2020-01" db="EMBL/GenBank/DDBJ databases">
        <authorList>
            <consortium name="DOE Joint Genome Institute"/>
            <person name="Haridas S."/>
            <person name="Albert R."/>
            <person name="Binder M."/>
            <person name="Bloem J."/>
            <person name="Labutti K."/>
            <person name="Salamov A."/>
            <person name="Andreopoulos B."/>
            <person name="Baker S.E."/>
            <person name="Barry K."/>
            <person name="Bills G."/>
            <person name="Bluhm B.H."/>
            <person name="Cannon C."/>
            <person name="Castanera R."/>
            <person name="Culley D.E."/>
            <person name="Daum C."/>
            <person name="Ezra D."/>
            <person name="Gonzalez J.B."/>
            <person name="Henrissat B."/>
            <person name="Kuo A."/>
            <person name="Liang C."/>
            <person name="Lipzen A."/>
            <person name="Lutzoni F."/>
            <person name="Magnuson J."/>
            <person name="Mondo S."/>
            <person name="Nolan M."/>
            <person name="Ohm R."/>
            <person name="Pangilinan J."/>
            <person name="Park H.-J."/>
            <person name="Ramirez L."/>
            <person name="Alfaro M."/>
            <person name="Sun H."/>
            <person name="Tritt A."/>
            <person name="Yoshinaga Y."/>
            <person name="Zwiers L.-H."/>
            <person name="Turgeon B.G."/>
            <person name="Goodwin S.B."/>
            <person name="Spatafora J.W."/>
            <person name="Crous P.W."/>
            <person name="Grigoriev I.V."/>
        </authorList>
    </citation>
    <scope>NUCLEOTIDE SEQUENCE</scope>
    <source>
        <strain evidence="2">CBS 394.84</strain>
    </source>
</reference>
<accession>A0A9P4GGP1</accession>
<comment type="caution">
    <text evidence="2">The sequence shown here is derived from an EMBL/GenBank/DDBJ whole genome shotgun (WGS) entry which is preliminary data.</text>
</comment>
<dbReference type="EMBL" id="ML976616">
    <property type="protein sequence ID" value="KAF1845116.1"/>
    <property type="molecule type" value="Genomic_DNA"/>
</dbReference>
<evidence type="ECO:0000313" key="3">
    <source>
        <dbReference type="Proteomes" id="UP000800039"/>
    </source>
</evidence>
<dbReference type="Proteomes" id="UP000800039">
    <property type="component" value="Unassembled WGS sequence"/>
</dbReference>
<gene>
    <name evidence="2" type="ORF">K460DRAFT_394844</name>
</gene>
<protein>
    <submittedName>
        <fullName evidence="2">Uncharacterized protein</fullName>
    </submittedName>
</protein>
<dbReference type="AlphaFoldDB" id="A0A9P4GGP1"/>
<dbReference type="GeneID" id="63853270"/>
<organism evidence="2 3">
    <name type="scientific">Cucurbitaria berberidis CBS 394.84</name>
    <dbReference type="NCBI Taxonomy" id="1168544"/>
    <lineage>
        <taxon>Eukaryota</taxon>
        <taxon>Fungi</taxon>
        <taxon>Dikarya</taxon>
        <taxon>Ascomycota</taxon>
        <taxon>Pezizomycotina</taxon>
        <taxon>Dothideomycetes</taxon>
        <taxon>Pleosporomycetidae</taxon>
        <taxon>Pleosporales</taxon>
        <taxon>Pleosporineae</taxon>
        <taxon>Cucurbitariaceae</taxon>
        <taxon>Cucurbitaria</taxon>
    </lineage>
</organism>
<evidence type="ECO:0000256" key="1">
    <source>
        <dbReference type="SAM" id="MobiDB-lite"/>
    </source>
</evidence>